<sequence>MSRSAADATRFTATSPHAYSKTFLRSPPSSANTPSRSNTTPHRFSNPNAPRYPAPGPKNIPPAETPAEKVARLRSSRLAEKEAQISKWDKIVVRGRLWADRAHKATAYSLISFSVIAAGVTAFALTDMILHNRRKRSAFYAEQHALYATRLLDAIETEKSGLPLDEDQTLILNRERARGQAEEANKERSWRKSIKSMLIGGLKQDEEAEKVSEVSVPTEAQVLEMMGRYQRRILEAAEEGVRGKGEIGDGRRDGSGILQAAEDKRREGEKVEAGGVEGGPLDQMAEGAVEKARRKGGWMRWGRGG</sequence>
<evidence type="ECO:0000256" key="1">
    <source>
        <dbReference type="ARBA" id="ARBA00004167"/>
    </source>
</evidence>
<keyword evidence="4 6" id="KW-0472">Membrane</keyword>
<comment type="subcellular location">
    <subcellularLocation>
        <location evidence="1">Membrane</location>
        <topology evidence="1">Single-pass membrane protein</topology>
    </subcellularLocation>
</comment>
<evidence type="ECO:0000256" key="3">
    <source>
        <dbReference type="ARBA" id="ARBA00022989"/>
    </source>
</evidence>
<keyword evidence="8" id="KW-1185">Reference proteome</keyword>
<protein>
    <recommendedName>
        <fullName evidence="9">Cytochrome oxidase c assembly-domain-containing protein</fullName>
    </recommendedName>
</protein>
<dbReference type="Pfam" id="PF14880">
    <property type="entry name" value="COX14"/>
    <property type="match status" value="1"/>
</dbReference>
<evidence type="ECO:0000313" key="7">
    <source>
        <dbReference type="EMBL" id="KAL2056777.1"/>
    </source>
</evidence>
<organism evidence="7 8">
    <name type="scientific">Lepraria finkii</name>
    <dbReference type="NCBI Taxonomy" id="1340010"/>
    <lineage>
        <taxon>Eukaryota</taxon>
        <taxon>Fungi</taxon>
        <taxon>Dikarya</taxon>
        <taxon>Ascomycota</taxon>
        <taxon>Pezizomycotina</taxon>
        <taxon>Lecanoromycetes</taxon>
        <taxon>OSLEUM clade</taxon>
        <taxon>Lecanoromycetidae</taxon>
        <taxon>Lecanorales</taxon>
        <taxon>Lecanorineae</taxon>
        <taxon>Stereocaulaceae</taxon>
        <taxon>Lepraria</taxon>
    </lineage>
</organism>
<name>A0ABR4BH67_9LECA</name>
<evidence type="ECO:0000256" key="4">
    <source>
        <dbReference type="ARBA" id="ARBA00023136"/>
    </source>
</evidence>
<feature type="region of interest" description="Disordered" evidence="5">
    <location>
        <begin position="244"/>
        <end position="287"/>
    </location>
</feature>
<dbReference type="InterPro" id="IPR029208">
    <property type="entry name" value="COX14"/>
</dbReference>
<accession>A0ABR4BH67</accession>
<keyword evidence="3 6" id="KW-1133">Transmembrane helix</keyword>
<feature type="compositionally biased region" description="Pro residues" evidence="5">
    <location>
        <begin position="50"/>
        <end position="64"/>
    </location>
</feature>
<dbReference type="Proteomes" id="UP001590951">
    <property type="component" value="Unassembled WGS sequence"/>
</dbReference>
<evidence type="ECO:0000313" key="8">
    <source>
        <dbReference type="Proteomes" id="UP001590951"/>
    </source>
</evidence>
<keyword evidence="2 6" id="KW-0812">Transmembrane</keyword>
<feature type="compositionally biased region" description="Basic and acidic residues" evidence="5">
    <location>
        <begin position="261"/>
        <end position="272"/>
    </location>
</feature>
<feature type="region of interest" description="Disordered" evidence="5">
    <location>
        <begin position="1"/>
        <end position="64"/>
    </location>
</feature>
<evidence type="ECO:0008006" key="9">
    <source>
        <dbReference type="Google" id="ProtNLM"/>
    </source>
</evidence>
<proteinExistence type="predicted"/>
<feature type="transmembrane region" description="Helical" evidence="6">
    <location>
        <begin position="107"/>
        <end position="130"/>
    </location>
</feature>
<evidence type="ECO:0000256" key="2">
    <source>
        <dbReference type="ARBA" id="ARBA00022692"/>
    </source>
</evidence>
<comment type="caution">
    <text evidence="7">The sequence shown here is derived from an EMBL/GenBank/DDBJ whole genome shotgun (WGS) entry which is preliminary data.</text>
</comment>
<feature type="compositionally biased region" description="Polar residues" evidence="5">
    <location>
        <begin position="27"/>
        <end position="48"/>
    </location>
</feature>
<gene>
    <name evidence="7" type="ORF">ABVK25_003172</name>
</gene>
<evidence type="ECO:0000256" key="6">
    <source>
        <dbReference type="SAM" id="Phobius"/>
    </source>
</evidence>
<evidence type="ECO:0000256" key="5">
    <source>
        <dbReference type="SAM" id="MobiDB-lite"/>
    </source>
</evidence>
<dbReference type="EMBL" id="JBHFEH010000007">
    <property type="protein sequence ID" value="KAL2056777.1"/>
    <property type="molecule type" value="Genomic_DNA"/>
</dbReference>
<feature type="compositionally biased region" description="Basic and acidic residues" evidence="5">
    <location>
        <begin position="244"/>
        <end position="254"/>
    </location>
</feature>
<reference evidence="7 8" key="1">
    <citation type="submission" date="2024-09" db="EMBL/GenBank/DDBJ databases">
        <title>Rethinking Asexuality: The Enigmatic Case of Functional Sexual Genes in Lepraria (Stereocaulaceae).</title>
        <authorList>
            <person name="Doellman M."/>
            <person name="Sun Y."/>
            <person name="Barcenas-Pena A."/>
            <person name="Lumbsch H.T."/>
            <person name="Grewe F."/>
        </authorList>
    </citation>
    <scope>NUCLEOTIDE SEQUENCE [LARGE SCALE GENOMIC DNA]</scope>
    <source>
        <strain evidence="7 8">Grewe 0041</strain>
    </source>
</reference>